<reference evidence="1" key="1">
    <citation type="submission" date="2014-09" db="EMBL/GenBank/DDBJ databases">
        <authorList>
            <person name="Magalhaes I.L.F."/>
            <person name="Oliveira U."/>
            <person name="Santos F.R."/>
            <person name="Vidigal T.H.D.A."/>
            <person name="Brescovit A.D."/>
            <person name="Santos A.J."/>
        </authorList>
    </citation>
    <scope>NUCLEOTIDE SEQUENCE</scope>
    <source>
        <tissue evidence="1">Shoot tissue taken approximately 20 cm above the soil surface</tissue>
    </source>
</reference>
<sequence>MLRTMGREQFRAEHCTARLGFLDGSGDGVLAAPAWGGLELAVRGAGRVAAVG</sequence>
<dbReference type="AlphaFoldDB" id="A0A0A8Z3P2"/>
<reference evidence="1" key="2">
    <citation type="journal article" date="2015" name="Data Brief">
        <title>Shoot transcriptome of the giant reed, Arundo donax.</title>
        <authorList>
            <person name="Barrero R.A."/>
            <person name="Guerrero F.D."/>
            <person name="Moolhuijzen P."/>
            <person name="Goolsby J.A."/>
            <person name="Tidwell J."/>
            <person name="Bellgard S.E."/>
            <person name="Bellgard M.I."/>
        </authorList>
    </citation>
    <scope>NUCLEOTIDE SEQUENCE</scope>
    <source>
        <tissue evidence="1">Shoot tissue taken approximately 20 cm above the soil surface</tissue>
    </source>
</reference>
<accession>A0A0A8Z3P2</accession>
<proteinExistence type="predicted"/>
<organism evidence="1">
    <name type="scientific">Arundo donax</name>
    <name type="common">Giant reed</name>
    <name type="synonym">Donax arundinaceus</name>
    <dbReference type="NCBI Taxonomy" id="35708"/>
    <lineage>
        <taxon>Eukaryota</taxon>
        <taxon>Viridiplantae</taxon>
        <taxon>Streptophyta</taxon>
        <taxon>Embryophyta</taxon>
        <taxon>Tracheophyta</taxon>
        <taxon>Spermatophyta</taxon>
        <taxon>Magnoliopsida</taxon>
        <taxon>Liliopsida</taxon>
        <taxon>Poales</taxon>
        <taxon>Poaceae</taxon>
        <taxon>PACMAD clade</taxon>
        <taxon>Arundinoideae</taxon>
        <taxon>Arundineae</taxon>
        <taxon>Arundo</taxon>
    </lineage>
</organism>
<protein>
    <submittedName>
        <fullName evidence="1">Uncharacterized protein</fullName>
    </submittedName>
</protein>
<evidence type="ECO:0000313" key="1">
    <source>
        <dbReference type="EMBL" id="JAD29462.1"/>
    </source>
</evidence>
<name>A0A0A8Z3P2_ARUDO</name>
<dbReference type="EMBL" id="GBRH01268433">
    <property type="protein sequence ID" value="JAD29462.1"/>
    <property type="molecule type" value="Transcribed_RNA"/>
</dbReference>